<organism evidence="1 2">
    <name type="scientific">Mythimna loreyi</name>
    <dbReference type="NCBI Taxonomy" id="667449"/>
    <lineage>
        <taxon>Eukaryota</taxon>
        <taxon>Metazoa</taxon>
        <taxon>Ecdysozoa</taxon>
        <taxon>Arthropoda</taxon>
        <taxon>Hexapoda</taxon>
        <taxon>Insecta</taxon>
        <taxon>Pterygota</taxon>
        <taxon>Neoptera</taxon>
        <taxon>Endopterygota</taxon>
        <taxon>Lepidoptera</taxon>
        <taxon>Glossata</taxon>
        <taxon>Ditrysia</taxon>
        <taxon>Noctuoidea</taxon>
        <taxon>Noctuidae</taxon>
        <taxon>Noctuinae</taxon>
        <taxon>Hadenini</taxon>
        <taxon>Mythimna</taxon>
    </lineage>
</organism>
<protein>
    <submittedName>
        <fullName evidence="1">Uncharacterized protein</fullName>
    </submittedName>
</protein>
<keyword evidence="2" id="KW-1185">Reference proteome</keyword>
<evidence type="ECO:0000313" key="1">
    <source>
        <dbReference type="EMBL" id="KAJ8720763.1"/>
    </source>
</evidence>
<proteinExistence type="predicted"/>
<dbReference type="Proteomes" id="UP001231649">
    <property type="component" value="Chromosome 19"/>
</dbReference>
<dbReference type="EMBL" id="CM056795">
    <property type="protein sequence ID" value="KAJ8720763.1"/>
    <property type="molecule type" value="Genomic_DNA"/>
</dbReference>
<evidence type="ECO:0000313" key="2">
    <source>
        <dbReference type="Proteomes" id="UP001231649"/>
    </source>
</evidence>
<accession>A0ACC2QM28</accession>
<sequence>MNQVDQNINKDMFDSDLIDVESLDYSDDQTWLYKVPHDSGQDVDIVDWNLSCDWPIKEDSDYLKLEKTLYTVLDEILKNEILSMPDKHKFDSRTYVKPKKRVHRPSIQNIVEAASNPPSMSPIPSLSTIHQSPNILSNMANISSNQSANKYLTYNKYNNPLGAISPMLRLKTFNVDVNSENSHAVKEYAMKRRSLVQDDDPQLEDLDLTLASEVSGRSSMDHPPSKPINIDLSQPAHNLHNTFNKGMSNLMNERPSLNMYQSGESLMRMSPPSLVSSLLMESSGTFNAESIESSRKSMPSHKDSGLPMSGRDSIDPMMTSMTLSILDEKDMSTSFLSQTTYPDNDSLMDSLPPSLVSSVNSSYVISNTSKQPKESTDSNIFSSATFTHLEASEKLLSARPRCQLYNSYTKRESGIRNSESYTKSREEACQIDTAKILNENSDKKDSPKNVNRNVPTTEMAEPITLHYSNNRFSRRDNDAEKENFETDDAFYKDMGLPKPEDVGRNSLNVTLGKQELNEIIQARQKLSLARKALPTEPEKSIPASADTSPIKTIQLPNQTVITVPRQSMENASELLSRRRVLNGNGFDRPEEPVVRDTPKRNATFKKLSPKASAMDTTVVYMKGDDNQIIDINSATLNLIDVGDRTLQQEHRDWGSQERAMVGSSESTDTGTFSSSSPPDSVPDTQPTHDPRPQVASTPLMSLRKGAKTDLLNLHNTISPIYDMIDDKSYTVTTITKANSSGMERTYDMHNTTVINSATMVKKSSVKRDIMAGKVSPEKKMFAPSVMPKPTRIIPTSSGAAYSNMVPPAAVPRKTSLPTSKLRQYSSHRELSRIPGGPSAAAGVAVAARGLSLGGRSMVRRGVYASNPALSPTASAPPVPPVSTESYIITVGHQKIEDKPSKPDIPPTPALVRQGTETLRRERPQSQLVAPRDLRAGAGSGVPVSMRSHHLPPPTTRPYSIAAPSQIQRNNTITRPASGPVQCKTQPPVIEQPRPASSNEARVSALPRPSRLPAPRRALRPPSVYSVAPTADIDHY</sequence>
<name>A0ACC2QM28_9NEOP</name>
<reference evidence="1" key="1">
    <citation type="submission" date="2023-03" db="EMBL/GenBank/DDBJ databases">
        <title>Chromosome-level genomes of two armyworms, Mythimna separata and Mythimna loreyi, provide insights into the biosynthesis and reception of sex pheromones.</title>
        <authorList>
            <person name="Zhao H."/>
        </authorList>
    </citation>
    <scope>NUCLEOTIDE SEQUENCE</scope>
    <source>
        <strain evidence="1">BeijingLab</strain>
    </source>
</reference>
<gene>
    <name evidence="1" type="ORF">PYW08_006228</name>
</gene>
<comment type="caution">
    <text evidence="1">The sequence shown here is derived from an EMBL/GenBank/DDBJ whole genome shotgun (WGS) entry which is preliminary data.</text>
</comment>